<name>A0A3N0V5T8_9PROT</name>
<keyword evidence="10" id="KW-1133">Transmembrane helix</keyword>
<evidence type="ECO:0000259" key="14">
    <source>
        <dbReference type="PROSITE" id="PS50885"/>
    </source>
</evidence>
<dbReference type="AlphaFoldDB" id="A0A3N0V5T8"/>
<keyword evidence="10" id="KW-0812">Transmembrane</keyword>
<dbReference type="EC" id="2.7.13.3" evidence="3"/>
<dbReference type="InterPro" id="IPR000700">
    <property type="entry name" value="PAS-assoc_C"/>
</dbReference>
<feature type="domain" description="PAS" evidence="12">
    <location>
        <begin position="225"/>
        <end position="295"/>
    </location>
</feature>
<dbReference type="SMART" id="SM00387">
    <property type="entry name" value="HATPase_c"/>
    <property type="match status" value="1"/>
</dbReference>
<dbReference type="RefSeq" id="WP_123236029.1">
    <property type="nucleotide sequence ID" value="NZ_RJVP01000001.1"/>
</dbReference>
<dbReference type="Gene3D" id="3.30.450.20">
    <property type="entry name" value="PAS domain"/>
    <property type="match status" value="1"/>
</dbReference>
<evidence type="ECO:0000256" key="10">
    <source>
        <dbReference type="SAM" id="Phobius"/>
    </source>
</evidence>
<dbReference type="PANTHER" id="PTHR24421">
    <property type="entry name" value="NITRATE/NITRITE SENSOR PROTEIN NARX-RELATED"/>
    <property type="match status" value="1"/>
</dbReference>
<feature type="transmembrane region" description="Helical" evidence="10">
    <location>
        <begin position="6"/>
        <end position="27"/>
    </location>
</feature>
<dbReference type="GO" id="GO:0005524">
    <property type="term" value="F:ATP binding"/>
    <property type="evidence" value="ECO:0007669"/>
    <property type="project" value="UniProtKB-KW"/>
</dbReference>
<dbReference type="PROSITE" id="PS50885">
    <property type="entry name" value="HAMP"/>
    <property type="match status" value="1"/>
</dbReference>
<dbReference type="Pfam" id="PF00989">
    <property type="entry name" value="PAS"/>
    <property type="match status" value="1"/>
</dbReference>
<dbReference type="GO" id="GO:0006355">
    <property type="term" value="P:regulation of DNA-templated transcription"/>
    <property type="evidence" value="ECO:0007669"/>
    <property type="project" value="InterPro"/>
</dbReference>
<evidence type="ECO:0000313" key="15">
    <source>
        <dbReference type="EMBL" id="ROH88035.1"/>
    </source>
</evidence>
<dbReference type="InterPro" id="IPR036890">
    <property type="entry name" value="HATPase_C_sf"/>
</dbReference>
<dbReference type="CDD" id="cd16917">
    <property type="entry name" value="HATPase_UhpB-NarQ-NarX-like"/>
    <property type="match status" value="1"/>
</dbReference>
<keyword evidence="8" id="KW-0067">ATP-binding</keyword>
<dbReference type="InterPro" id="IPR035965">
    <property type="entry name" value="PAS-like_dom_sf"/>
</dbReference>
<evidence type="ECO:0000259" key="11">
    <source>
        <dbReference type="PROSITE" id="PS50109"/>
    </source>
</evidence>
<dbReference type="GO" id="GO:0016020">
    <property type="term" value="C:membrane"/>
    <property type="evidence" value="ECO:0007669"/>
    <property type="project" value="UniProtKB-SubCell"/>
</dbReference>
<accession>A0A3N0V5T8</accession>
<dbReference type="SMART" id="SM00091">
    <property type="entry name" value="PAS"/>
    <property type="match status" value="1"/>
</dbReference>
<dbReference type="CDD" id="cd06225">
    <property type="entry name" value="HAMP"/>
    <property type="match status" value="1"/>
</dbReference>
<dbReference type="Proteomes" id="UP000275137">
    <property type="component" value="Unassembled WGS sequence"/>
</dbReference>
<dbReference type="NCBIfam" id="TIGR00229">
    <property type="entry name" value="sensory_box"/>
    <property type="match status" value="1"/>
</dbReference>
<dbReference type="SUPFAM" id="SSF55874">
    <property type="entry name" value="ATPase domain of HSP90 chaperone/DNA topoisomerase II/histidine kinase"/>
    <property type="match status" value="1"/>
</dbReference>
<dbReference type="InterPro" id="IPR005467">
    <property type="entry name" value="His_kinase_dom"/>
</dbReference>
<dbReference type="EMBL" id="RJVP01000001">
    <property type="protein sequence ID" value="ROH88035.1"/>
    <property type="molecule type" value="Genomic_DNA"/>
</dbReference>
<dbReference type="GO" id="GO:0046983">
    <property type="term" value="F:protein dimerization activity"/>
    <property type="evidence" value="ECO:0007669"/>
    <property type="project" value="InterPro"/>
</dbReference>
<dbReference type="InterPro" id="IPR013767">
    <property type="entry name" value="PAS_fold"/>
</dbReference>
<dbReference type="SUPFAM" id="SSF55785">
    <property type="entry name" value="PYP-like sensor domain (PAS domain)"/>
    <property type="match status" value="1"/>
</dbReference>
<evidence type="ECO:0000256" key="2">
    <source>
        <dbReference type="ARBA" id="ARBA00004370"/>
    </source>
</evidence>
<keyword evidence="5" id="KW-0808">Transferase</keyword>
<dbReference type="GO" id="GO:0000155">
    <property type="term" value="F:phosphorelay sensor kinase activity"/>
    <property type="evidence" value="ECO:0007669"/>
    <property type="project" value="InterPro"/>
</dbReference>
<dbReference type="PROSITE" id="PS50113">
    <property type="entry name" value="PAC"/>
    <property type="match status" value="1"/>
</dbReference>
<dbReference type="Gene3D" id="6.10.340.10">
    <property type="match status" value="1"/>
</dbReference>
<proteinExistence type="predicted"/>
<dbReference type="InterPro" id="IPR003594">
    <property type="entry name" value="HATPase_dom"/>
</dbReference>
<evidence type="ECO:0000256" key="6">
    <source>
        <dbReference type="ARBA" id="ARBA00022741"/>
    </source>
</evidence>
<dbReference type="InterPro" id="IPR050482">
    <property type="entry name" value="Sensor_HK_TwoCompSys"/>
</dbReference>
<evidence type="ECO:0000256" key="8">
    <source>
        <dbReference type="ARBA" id="ARBA00022840"/>
    </source>
</evidence>
<feature type="domain" description="HAMP" evidence="14">
    <location>
        <begin position="172"/>
        <end position="224"/>
    </location>
</feature>
<keyword evidence="10" id="KW-0472">Membrane</keyword>
<dbReference type="Pfam" id="PF00672">
    <property type="entry name" value="HAMP"/>
    <property type="match status" value="1"/>
</dbReference>
<comment type="caution">
    <text evidence="15">The sequence shown here is derived from an EMBL/GenBank/DDBJ whole genome shotgun (WGS) entry which is preliminary data.</text>
</comment>
<dbReference type="SMART" id="SM00086">
    <property type="entry name" value="PAC"/>
    <property type="match status" value="1"/>
</dbReference>
<evidence type="ECO:0000256" key="1">
    <source>
        <dbReference type="ARBA" id="ARBA00000085"/>
    </source>
</evidence>
<feature type="domain" description="PAC" evidence="13">
    <location>
        <begin position="298"/>
        <end position="351"/>
    </location>
</feature>
<comment type="subcellular location">
    <subcellularLocation>
        <location evidence="2">Membrane</location>
    </subcellularLocation>
</comment>
<dbReference type="PANTHER" id="PTHR24421:SF10">
    <property type="entry name" value="NITRATE_NITRITE SENSOR PROTEIN NARQ"/>
    <property type="match status" value="1"/>
</dbReference>
<dbReference type="Gene3D" id="3.30.565.10">
    <property type="entry name" value="Histidine kinase-like ATPase, C-terminal domain"/>
    <property type="match status" value="1"/>
</dbReference>
<evidence type="ECO:0000256" key="9">
    <source>
        <dbReference type="ARBA" id="ARBA00023012"/>
    </source>
</evidence>
<dbReference type="InterPro" id="IPR003660">
    <property type="entry name" value="HAMP_dom"/>
</dbReference>
<dbReference type="Pfam" id="PF02518">
    <property type="entry name" value="HATPase_c"/>
    <property type="match status" value="1"/>
</dbReference>
<evidence type="ECO:0000256" key="7">
    <source>
        <dbReference type="ARBA" id="ARBA00022777"/>
    </source>
</evidence>
<keyword evidence="9" id="KW-0902">Two-component regulatory system</keyword>
<evidence type="ECO:0000256" key="3">
    <source>
        <dbReference type="ARBA" id="ARBA00012438"/>
    </source>
</evidence>
<feature type="domain" description="Histidine kinase" evidence="11">
    <location>
        <begin position="372"/>
        <end position="570"/>
    </location>
</feature>
<keyword evidence="16" id="KW-1185">Reference proteome</keyword>
<dbReference type="Gene3D" id="1.20.5.1930">
    <property type="match status" value="1"/>
</dbReference>
<feature type="transmembrane region" description="Helical" evidence="10">
    <location>
        <begin position="152"/>
        <end position="171"/>
    </location>
</feature>
<evidence type="ECO:0000313" key="16">
    <source>
        <dbReference type="Proteomes" id="UP000275137"/>
    </source>
</evidence>
<dbReference type="Pfam" id="PF07730">
    <property type="entry name" value="HisKA_3"/>
    <property type="match status" value="1"/>
</dbReference>
<reference evidence="15 16" key="1">
    <citation type="submission" date="2018-10" db="EMBL/GenBank/DDBJ databases">
        <authorList>
            <person name="Chen W.-M."/>
        </authorList>
    </citation>
    <scope>NUCLEOTIDE SEQUENCE [LARGE SCALE GENOMIC DNA]</scope>
    <source>
        <strain evidence="15 16">H-5</strain>
    </source>
</reference>
<evidence type="ECO:0000259" key="13">
    <source>
        <dbReference type="PROSITE" id="PS50113"/>
    </source>
</evidence>
<dbReference type="InterPro" id="IPR000014">
    <property type="entry name" value="PAS"/>
</dbReference>
<comment type="catalytic activity">
    <reaction evidence="1">
        <text>ATP + protein L-histidine = ADP + protein N-phospho-L-histidine.</text>
        <dbReference type="EC" id="2.7.13.3"/>
    </reaction>
</comment>
<evidence type="ECO:0000256" key="5">
    <source>
        <dbReference type="ARBA" id="ARBA00022679"/>
    </source>
</evidence>
<gene>
    <name evidence="15" type="ORF">ED236_00665</name>
</gene>
<dbReference type="CDD" id="cd00130">
    <property type="entry name" value="PAS"/>
    <property type="match status" value="1"/>
</dbReference>
<keyword evidence="6" id="KW-0547">Nucleotide-binding</keyword>
<protein>
    <recommendedName>
        <fullName evidence="3">histidine kinase</fullName>
        <ecNumber evidence="3">2.7.13.3</ecNumber>
    </recommendedName>
</protein>
<evidence type="ECO:0000256" key="4">
    <source>
        <dbReference type="ARBA" id="ARBA00022553"/>
    </source>
</evidence>
<dbReference type="PROSITE" id="PS50112">
    <property type="entry name" value="PAS"/>
    <property type="match status" value="1"/>
</dbReference>
<evidence type="ECO:0000259" key="12">
    <source>
        <dbReference type="PROSITE" id="PS50112"/>
    </source>
</evidence>
<dbReference type="PROSITE" id="PS50109">
    <property type="entry name" value="HIS_KIN"/>
    <property type="match status" value="1"/>
</dbReference>
<dbReference type="InterPro" id="IPR011712">
    <property type="entry name" value="Sig_transdc_His_kin_sub3_dim/P"/>
</dbReference>
<dbReference type="SMART" id="SM00304">
    <property type="entry name" value="HAMP"/>
    <property type="match status" value="1"/>
</dbReference>
<keyword evidence="7" id="KW-0418">Kinase</keyword>
<organism evidence="15 16">
    <name type="scientific">Pseudomethylobacillus aquaticus</name>
    <dbReference type="NCBI Taxonomy" id="2676064"/>
    <lineage>
        <taxon>Bacteria</taxon>
        <taxon>Pseudomonadati</taxon>
        <taxon>Pseudomonadota</taxon>
        <taxon>Betaproteobacteria</taxon>
        <taxon>Nitrosomonadales</taxon>
        <taxon>Methylophilaceae</taxon>
        <taxon>Pseudomethylobacillus</taxon>
    </lineage>
</organism>
<dbReference type="SUPFAM" id="SSF158472">
    <property type="entry name" value="HAMP domain-like"/>
    <property type="match status" value="1"/>
</dbReference>
<keyword evidence="4" id="KW-0597">Phosphoprotein</keyword>
<sequence>MSLRFRLNLLITVVLLMFMTAVGGIVIKGMRTSIQEGVEAATRVTIQLLDTVIISSYQNPEWGYTHDVLRAFLQSLGHVRSNEISLYDIRGQLIYKSPPSRYRADVTPPEWFSHMVMPTEELVNRRIRYGTLEVKSQPGGAIREAWTRLSDLLWVGLGFFIVLNLVVYWMLGRWLRPLNAVMGAISRVEQGDYTTRLTEFRLPEFSRIARNFNQMSTTLQASTEENRKLALIADQTADAIIIHDTNGNISYSNPAAQRIFGYSAEEMIGKSATMLTPPDYQEDLAQNLRALTNKHHIEHYDTQRLARDGRLIDVSLSAAPMVDPRTGEVMGDICSMRDITERKHAEAAEKQLEENRQLTQLIQRHIEDERRSLARELHDELGQYVTAIKTFAVGIANKARTQMPEIEANAQTIVAAANHIYDGMHNIIRQLRPGSLDNLGLSETLRDAVSNWQAQNPTIRFSLNLSGELDALGETLNINLYRIVQESVTNAIRHAQASSIEIRLAMSAAGELQLTIKDDGAGMDICMVDQTSHFGLLGIRERAQALRGSFSLESLPQQGTTIHVNIPKGSQTT</sequence>
<dbReference type="InterPro" id="IPR001610">
    <property type="entry name" value="PAC"/>
</dbReference>